<name>A0AAW5QU47_9HYPH</name>
<dbReference type="InterPro" id="IPR011991">
    <property type="entry name" value="ArsR-like_HTH"/>
</dbReference>
<accession>A0AAW5QU47</accession>
<evidence type="ECO:0000313" key="2">
    <source>
        <dbReference type="EMBL" id="MCT8971460.1"/>
    </source>
</evidence>
<dbReference type="CDD" id="cd00090">
    <property type="entry name" value="HTH_ARSR"/>
    <property type="match status" value="1"/>
</dbReference>
<protein>
    <submittedName>
        <fullName evidence="2">Transcriptional regulator</fullName>
    </submittedName>
</protein>
<sequence>MDKLLFQLKMRGGLTAGDLAGSLGVSAQAVRERLARLAEEGLVEHRDEARGIGRPKRVWHLSREAWKRFPDTHADLSVSLIEAIRGSLGEDALDRLIGHRERETELRYAEALSACETLDRKVAALAGLRDREGYMAEWRPAEDGDGFLLIENHCPIYVAARACQGFCRAEMEVFARVLGPDCTVERTEHLLAGARRCAYRIRPA</sequence>
<gene>
    <name evidence="2" type="ORF">MUB46_06290</name>
</gene>
<evidence type="ECO:0000313" key="3">
    <source>
        <dbReference type="Proteomes" id="UP001320898"/>
    </source>
</evidence>
<dbReference type="InterPro" id="IPR019885">
    <property type="entry name" value="Tscrpt_reg_HTH_AsnC-type_CS"/>
</dbReference>
<dbReference type="GO" id="GO:0003700">
    <property type="term" value="F:DNA-binding transcription factor activity"/>
    <property type="evidence" value="ECO:0007669"/>
    <property type="project" value="InterPro"/>
</dbReference>
<dbReference type="InterPro" id="IPR036388">
    <property type="entry name" value="WH-like_DNA-bd_sf"/>
</dbReference>
<dbReference type="RefSeq" id="WP_261615041.1">
    <property type="nucleotide sequence ID" value="NZ_JALIDZ010000003.1"/>
</dbReference>
<dbReference type="PROSITE" id="PS00519">
    <property type="entry name" value="HTH_ASNC_1"/>
    <property type="match status" value="1"/>
</dbReference>
<dbReference type="Proteomes" id="UP001320898">
    <property type="component" value="Unassembled WGS sequence"/>
</dbReference>
<dbReference type="Pfam" id="PF12802">
    <property type="entry name" value="MarR_2"/>
    <property type="match status" value="1"/>
</dbReference>
<dbReference type="Gene3D" id="1.10.10.10">
    <property type="entry name" value="Winged helix-like DNA-binding domain superfamily/Winged helix DNA-binding domain"/>
    <property type="match status" value="1"/>
</dbReference>
<dbReference type="InterPro" id="IPR036390">
    <property type="entry name" value="WH_DNA-bd_sf"/>
</dbReference>
<dbReference type="InterPro" id="IPR000835">
    <property type="entry name" value="HTH_MarR-typ"/>
</dbReference>
<dbReference type="EMBL" id="JALIDZ010000003">
    <property type="protein sequence ID" value="MCT8971460.1"/>
    <property type="molecule type" value="Genomic_DNA"/>
</dbReference>
<keyword evidence="3" id="KW-1185">Reference proteome</keyword>
<feature type="domain" description="HTH marR-type" evidence="1">
    <location>
        <begin position="4"/>
        <end position="49"/>
    </location>
</feature>
<organism evidence="2 3">
    <name type="scientific">Microbaculum marinisediminis</name>
    <dbReference type="NCBI Taxonomy" id="2931392"/>
    <lineage>
        <taxon>Bacteria</taxon>
        <taxon>Pseudomonadati</taxon>
        <taxon>Pseudomonadota</taxon>
        <taxon>Alphaproteobacteria</taxon>
        <taxon>Hyphomicrobiales</taxon>
        <taxon>Tepidamorphaceae</taxon>
        <taxon>Microbaculum</taxon>
    </lineage>
</organism>
<comment type="caution">
    <text evidence="2">The sequence shown here is derived from an EMBL/GenBank/DDBJ whole genome shotgun (WGS) entry which is preliminary data.</text>
</comment>
<reference evidence="2 3" key="1">
    <citation type="submission" date="2022-04" db="EMBL/GenBank/DDBJ databases">
        <authorList>
            <person name="Ye Y.-Q."/>
            <person name="Du Z.-J."/>
        </authorList>
    </citation>
    <scope>NUCLEOTIDE SEQUENCE [LARGE SCALE GENOMIC DNA]</scope>
    <source>
        <strain evidence="2 3">A6E488</strain>
    </source>
</reference>
<dbReference type="AlphaFoldDB" id="A0AAW5QU47"/>
<proteinExistence type="predicted"/>
<evidence type="ECO:0000259" key="1">
    <source>
        <dbReference type="Pfam" id="PF12802"/>
    </source>
</evidence>
<dbReference type="SUPFAM" id="SSF46785">
    <property type="entry name" value="Winged helix' DNA-binding domain"/>
    <property type="match status" value="1"/>
</dbReference>